<sequence>MSFEEGPHQVVSEHFFSFFFHNTITLQRSKRRGKRIVSPEISVEPMATNKERLEELETSHGMMHDELQKMNGAMVDLKGDLDNKHRQMEDSFKRLMEAVTNRDSGSSAASRGERRADGSQYHTQGYRGEPENPFASGAANHDAAAPRAARLDFPRFHSGDPTEWLSKVKQYFEYHEMPHTQLVRFTAFHLDGIANGWWQTTLKALRNDGIRQTGSLEAYQEEFERLHNKVYGWSQEALVGAFMNRLQYSIANGIRMFQPKSLPEVINYTRLMEGQLQRLKKGAMSSPVMRNSTFLRPIPRKVSSEQTPKKLSWEELKKKRSLGLCFSCDERYTPGHKCKQPQFFIMEGENEGDDEDDEKIGEEEKPEISMYALEGVDTTSTIRIRASIRKQRLIALIYSGSTHNFIGEKAVRGMNLTAKPTKPFSVKVANGSPLVCRSRYEAIPVKTGGVVFPITLYALPIQPTTLQAVKSHTIDKEARMGQTIFAISAAQAHPEPVVINEELKEIVEEFDDMFKTPTQLPPERTIEHRIPLKEGTDPDRFSIPTVDDMLDELHGAVFFTKLDLTTGYHQVRMHPSDIPKTAFRTHNGHYEYLVMPFGLCNAPSTFQALMNEIFRPLLRKSVLVFFDDILIYSSLWSEHLQHVCEVFTLLRQHKLAVKYKKCEFGQGELEYLGHIIFSDGVKVDRTKIAAMLDWPQPTTVTELRGTLGLTGYYRKFVRDYGLIARSLTNLLRKGQFGWNAEAEEAFTKLKQALTTTPTLALPDFSLPFVIQTDASGEGFGAVLSQNEKPIAFMSRTFGISKKSWSTYAREMLAIVIAIRTWRPYIIGRRFIIQTSKNTSSLYCW</sequence>
<dbReference type="Pfam" id="PF17919">
    <property type="entry name" value="RT_RNaseH_2"/>
    <property type="match status" value="1"/>
</dbReference>
<evidence type="ECO:0000313" key="12">
    <source>
        <dbReference type="Proteomes" id="UP000694251"/>
    </source>
</evidence>
<keyword evidence="5" id="KW-0255">Endonuclease</keyword>
<evidence type="ECO:0000256" key="2">
    <source>
        <dbReference type="ARBA" id="ARBA00022679"/>
    </source>
</evidence>
<evidence type="ECO:0000256" key="6">
    <source>
        <dbReference type="ARBA" id="ARBA00022801"/>
    </source>
</evidence>
<name>A0A8T2BRZ1_ARASU</name>
<feature type="region of interest" description="Disordered" evidence="9">
    <location>
        <begin position="99"/>
        <end position="145"/>
    </location>
</feature>
<dbReference type="PANTHER" id="PTHR37984">
    <property type="entry name" value="PROTEIN CBG26694"/>
    <property type="match status" value="1"/>
</dbReference>
<reference evidence="11 12" key="1">
    <citation type="submission" date="2020-12" db="EMBL/GenBank/DDBJ databases">
        <title>Concerted genomic and epigenomic changes stabilize Arabidopsis allopolyploids.</title>
        <authorList>
            <person name="Chen Z."/>
        </authorList>
    </citation>
    <scope>NUCLEOTIDE SEQUENCE [LARGE SCALE GENOMIC DNA]</scope>
    <source>
        <strain evidence="11">As9502</strain>
        <tissue evidence="11">Leaf</tissue>
    </source>
</reference>
<evidence type="ECO:0000313" key="11">
    <source>
        <dbReference type="EMBL" id="KAG7588776.1"/>
    </source>
</evidence>
<dbReference type="EMBL" id="JAEFBJ010000007">
    <property type="protein sequence ID" value="KAG7588776.1"/>
    <property type="molecule type" value="Genomic_DNA"/>
</dbReference>
<dbReference type="FunFam" id="3.10.20.370:FF:000001">
    <property type="entry name" value="Retrovirus-related Pol polyprotein from transposon 17.6-like protein"/>
    <property type="match status" value="1"/>
</dbReference>
<dbReference type="GO" id="GO:0006508">
    <property type="term" value="P:proteolysis"/>
    <property type="evidence" value="ECO:0007669"/>
    <property type="project" value="UniProtKB-KW"/>
</dbReference>
<keyword evidence="12" id="KW-1185">Reference proteome</keyword>
<keyword evidence="7 11" id="KW-0695">RNA-directed DNA polymerase</keyword>
<dbReference type="InterPro" id="IPR050951">
    <property type="entry name" value="Retrovirus_Pol_polyprotein"/>
</dbReference>
<dbReference type="Proteomes" id="UP000694251">
    <property type="component" value="Chromosome 7"/>
</dbReference>
<evidence type="ECO:0000256" key="7">
    <source>
        <dbReference type="ARBA" id="ARBA00022918"/>
    </source>
</evidence>
<dbReference type="InterPro" id="IPR000477">
    <property type="entry name" value="RT_dom"/>
</dbReference>
<dbReference type="PROSITE" id="PS50878">
    <property type="entry name" value="RT_POL"/>
    <property type="match status" value="1"/>
</dbReference>
<dbReference type="GO" id="GO:0003964">
    <property type="term" value="F:RNA-directed DNA polymerase activity"/>
    <property type="evidence" value="ECO:0007669"/>
    <property type="project" value="UniProtKB-KW"/>
</dbReference>
<dbReference type="FunFam" id="3.30.70.270:FF:000020">
    <property type="entry name" value="Transposon Tf2-6 polyprotein-like Protein"/>
    <property type="match status" value="1"/>
</dbReference>
<evidence type="ECO:0000256" key="1">
    <source>
        <dbReference type="ARBA" id="ARBA00022670"/>
    </source>
</evidence>
<dbReference type="CDD" id="cd01647">
    <property type="entry name" value="RT_LTR"/>
    <property type="match status" value="1"/>
</dbReference>
<protein>
    <submittedName>
        <fullName evidence="11">Reverse transcriptase domain</fullName>
    </submittedName>
</protein>
<dbReference type="GO" id="GO:0008233">
    <property type="term" value="F:peptidase activity"/>
    <property type="evidence" value="ECO:0007669"/>
    <property type="project" value="UniProtKB-KW"/>
</dbReference>
<evidence type="ECO:0000256" key="8">
    <source>
        <dbReference type="ARBA" id="ARBA00023268"/>
    </source>
</evidence>
<evidence type="ECO:0000256" key="5">
    <source>
        <dbReference type="ARBA" id="ARBA00022759"/>
    </source>
</evidence>
<accession>A0A8T2BRZ1</accession>
<keyword evidence="8" id="KW-0511">Multifunctional enzyme</keyword>
<proteinExistence type="predicted"/>
<dbReference type="FunFam" id="3.10.10.10:FF:000007">
    <property type="entry name" value="Retrovirus-related Pol polyprotein from transposon 17.6-like Protein"/>
    <property type="match status" value="1"/>
</dbReference>
<keyword evidence="6" id="KW-0378">Hydrolase</keyword>
<comment type="caution">
    <text evidence="11">The sequence shown here is derived from an EMBL/GenBank/DDBJ whole genome shotgun (WGS) entry which is preliminary data.</text>
</comment>
<evidence type="ECO:0000256" key="9">
    <source>
        <dbReference type="SAM" id="MobiDB-lite"/>
    </source>
</evidence>
<dbReference type="InterPro" id="IPR041577">
    <property type="entry name" value="RT_RNaseH_2"/>
</dbReference>
<keyword evidence="4" id="KW-0540">Nuclease</keyword>
<dbReference type="GO" id="GO:0004519">
    <property type="term" value="F:endonuclease activity"/>
    <property type="evidence" value="ECO:0007669"/>
    <property type="project" value="UniProtKB-KW"/>
</dbReference>
<gene>
    <name evidence="11" type="ORF">ISN44_As07g011000</name>
</gene>
<dbReference type="Pfam" id="PF00078">
    <property type="entry name" value="RVT_1"/>
    <property type="match status" value="1"/>
</dbReference>
<keyword evidence="2" id="KW-0808">Transferase</keyword>
<evidence type="ECO:0000256" key="3">
    <source>
        <dbReference type="ARBA" id="ARBA00022695"/>
    </source>
</evidence>
<organism evidence="11 12">
    <name type="scientific">Arabidopsis suecica</name>
    <name type="common">Swedish thale-cress</name>
    <name type="synonym">Cardaminopsis suecica</name>
    <dbReference type="NCBI Taxonomy" id="45249"/>
    <lineage>
        <taxon>Eukaryota</taxon>
        <taxon>Viridiplantae</taxon>
        <taxon>Streptophyta</taxon>
        <taxon>Embryophyta</taxon>
        <taxon>Tracheophyta</taxon>
        <taxon>Spermatophyta</taxon>
        <taxon>Magnoliopsida</taxon>
        <taxon>eudicotyledons</taxon>
        <taxon>Gunneridae</taxon>
        <taxon>Pentapetalae</taxon>
        <taxon>rosids</taxon>
        <taxon>malvids</taxon>
        <taxon>Brassicales</taxon>
        <taxon>Brassicaceae</taxon>
        <taxon>Camelineae</taxon>
        <taxon>Arabidopsis</taxon>
    </lineage>
</organism>
<dbReference type="AlphaFoldDB" id="A0A8T2BRZ1"/>
<keyword evidence="1" id="KW-0645">Protease</keyword>
<evidence type="ECO:0000259" key="10">
    <source>
        <dbReference type="PROSITE" id="PS50878"/>
    </source>
</evidence>
<dbReference type="OrthoDB" id="2013610at2759"/>
<dbReference type="CDD" id="cd00303">
    <property type="entry name" value="retropepsin_like"/>
    <property type="match status" value="1"/>
</dbReference>
<evidence type="ECO:0000256" key="4">
    <source>
        <dbReference type="ARBA" id="ARBA00022722"/>
    </source>
</evidence>
<feature type="domain" description="Reverse transcriptase" evidence="10">
    <location>
        <begin position="468"/>
        <end position="676"/>
    </location>
</feature>
<dbReference type="PANTHER" id="PTHR37984:SF5">
    <property type="entry name" value="PROTEIN NYNRIN-LIKE"/>
    <property type="match status" value="1"/>
</dbReference>
<keyword evidence="3" id="KW-0548">Nucleotidyltransferase</keyword>